<dbReference type="HAMAP" id="MF_00377">
    <property type="entry name" value="DnaA_bact"/>
    <property type="match status" value="1"/>
</dbReference>
<evidence type="ECO:0000256" key="4">
    <source>
        <dbReference type="ARBA" id="ARBA00022741"/>
    </source>
</evidence>
<dbReference type="GO" id="GO:0005737">
    <property type="term" value="C:cytoplasm"/>
    <property type="evidence" value="ECO:0007669"/>
    <property type="project" value="UniProtKB-SubCell"/>
</dbReference>
<evidence type="ECO:0000256" key="10">
    <source>
        <dbReference type="RuleBase" id="RU000577"/>
    </source>
</evidence>
<keyword evidence="5 8" id="KW-0067">ATP-binding</keyword>
<keyword evidence="6 8" id="KW-0446">Lipid-binding</keyword>
<comment type="caution">
    <text evidence="8">Lacks conserved residue(s) required for the propagation of feature annotation.</text>
</comment>
<evidence type="ECO:0000256" key="7">
    <source>
        <dbReference type="ARBA" id="ARBA00023125"/>
    </source>
</evidence>
<feature type="binding site" evidence="8">
    <location>
        <position position="159"/>
    </location>
    <ligand>
        <name>ATP</name>
        <dbReference type="ChEBI" id="CHEBI:30616"/>
    </ligand>
</feature>
<reference evidence="12 13" key="1">
    <citation type="submission" date="2020-04" db="EMBL/GenBank/DDBJ databases">
        <authorList>
            <person name="Hitch T.C.A."/>
            <person name="Wylensek D."/>
            <person name="Clavel T."/>
        </authorList>
    </citation>
    <scope>NUCLEOTIDE SEQUENCE [LARGE SCALE GENOMIC DNA]</scope>
    <source>
        <strain evidence="12 13">WCA-389-WT-5H1</strain>
    </source>
</reference>
<keyword evidence="2 8" id="KW-0963">Cytoplasm</keyword>
<feature type="binding site" evidence="8">
    <location>
        <position position="161"/>
    </location>
    <ligand>
        <name>ATP</name>
        <dbReference type="ChEBI" id="CHEBI:30616"/>
    </ligand>
</feature>
<sequence>MPNLDALWQFICDNFHETLSLVSYDTWIKTAEPLQFTDNTLVIQVPSDFHRDYWKQRLITKVNQLVNDNFQTEIVVLILIPGEKNPLASVAPVVEKKAAQPEAETTGLLRNSPLNKAYTFESFVVGDGNQMAHAAALAVSEELGTLYNPLYFYGGVGLGKTHLMHAIGNQLLKNQPNAKVKYVSSETFTNDFVNSIKNKQQEEFRRAYRNVDLLLVDDVQFFAKKPGTIDEFFHTFNDLYDDKKQIVLSSDRLPNMIENLGDRLISRFKWGLPVEITPPDYETRIAILETKATSENLTIPNDVLKFIAGRFETNVRELEGGLTRVKAYAQMKKAPITIDLADEALQNLTDMPAKRILDIHSIQTAVAKFYNVTVAEIVGKKRVKRIVVPRQVAMYLARELTDASLPKIGKAFGGKDHTTVLHACDKIAEAILNDDKLQEEVATLKKRLDVETVN</sequence>
<dbReference type="RefSeq" id="WP_094130901.1">
    <property type="nucleotide sequence ID" value="NZ_BLAR01000032.1"/>
</dbReference>
<dbReference type="InterPro" id="IPR003593">
    <property type="entry name" value="AAA+_ATPase"/>
</dbReference>
<evidence type="ECO:0000256" key="6">
    <source>
        <dbReference type="ARBA" id="ARBA00023121"/>
    </source>
</evidence>
<dbReference type="Gene3D" id="1.10.8.60">
    <property type="match status" value="1"/>
</dbReference>
<dbReference type="GO" id="GO:0005886">
    <property type="term" value="C:plasma membrane"/>
    <property type="evidence" value="ECO:0007669"/>
    <property type="project" value="TreeGrafter"/>
</dbReference>
<evidence type="ECO:0000256" key="5">
    <source>
        <dbReference type="ARBA" id="ARBA00022840"/>
    </source>
</evidence>
<comment type="caution">
    <text evidence="12">The sequence shown here is derived from an EMBL/GenBank/DDBJ whole genome shotgun (WGS) entry which is preliminary data.</text>
</comment>
<dbReference type="GO" id="GO:0006275">
    <property type="term" value="P:regulation of DNA replication"/>
    <property type="evidence" value="ECO:0007669"/>
    <property type="project" value="UniProtKB-UniRule"/>
</dbReference>
<dbReference type="InterPro" id="IPR020591">
    <property type="entry name" value="Chromosome_initiator_DnaA-like"/>
</dbReference>
<dbReference type="SUPFAM" id="SSF48295">
    <property type="entry name" value="TrpR-like"/>
    <property type="match status" value="1"/>
</dbReference>
<keyword evidence="4 8" id="KW-0547">Nucleotide-binding</keyword>
<evidence type="ECO:0000256" key="9">
    <source>
        <dbReference type="NCBIfam" id="TIGR00362"/>
    </source>
</evidence>
<dbReference type="SMART" id="SM00382">
    <property type="entry name" value="AAA"/>
    <property type="match status" value="1"/>
</dbReference>
<dbReference type="CDD" id="cd06571">
    <property type="entry name" value="Bac_DnaA_C"/>
    <property type="match status" value="1"/>
</dbReference>
<dbReference type="GO" id="GO:0005524">
    <property type="term" value="F:ATP binding"/>
    <property type="evidence" value="ECO:0007669"/>
    <property type="project" value="UniProtKB-UniRule"/>
</dbReference>
<feature type="region of interest" description="Domain III, AAA+ region" evidence="8">
    <location>
        <begin position="113"/>
        <end position="329"/>
    </location>
</feature>
<dbReference type="Pfam" id="PF11638">
    <property type="entry name" value="DnaA_N"/>
    <property type="match status" value="1"/>
</dbReference>
<organism evidence="12 13">
    <name type="scientific">Ligilactobacillus agilis</name>
    <dbReference type="NCBI Taxonomy" id="1601"/>
    <lineage>
        <taxon>Bacteria</taxon>
        <taxon>Bacillati</taxon>
        <taxon>Bacillota</taxon>
        <taxon>Bacilli</taxon>
        <taxon>Lactobacillales</taxon>
        <taxon>Lactobacillaceae</taxon>
        <taxon>Ligilactobacillus</taxon>
    </lineage>
</organism>
<feature type="region of interest" description="Domain I, interacts with DnaA modulators" evidence="8">
    <location>
        <begin position="1"/>
        <end position="99"/>
    </location>
</feature>
<evidence type="ECO:0000256" key="8">
    <source>
        <dbReference type="HAMAP-Rule" id="MF_00377"/>
    </source>
</evidence>
<dbReference type="PANTHER" id="PTHR30050:SF2">
    <property type="entry name" value="CHROMOSOMAL REPLICATION INITIATOR PROTEIN DNAA"/>
    <property type="match status" value="1"/>
</dbReference>
<dbReference type="GO" id="GO:0008289">
    <property type="term" value="F:lipid binding"/>
    <property type="evidence" value="ECO:0007669"/>
    <property type="project" value="UniProtKB-KW"/>
</dbReference>
<name>A0A222W651_9LACO</name>
<feature type="binding site" evidence="8">
    <location>
        <position position="160"/>
    </location>
    <ligand>
        <name>ATP</name>
        <dbReference type="ChEBI" id="CHEBI:30616"/>
    </ligand>
</feature>
<dbReference type="Gene3D" id="1.10.1750.10">
    <property type="match status" value="1"/>
</dbReference>
<keyword evidence="7 8" id="KW-0238">DNA-binding</keyword>
<dbReference type="PROSITE" id="PS01008">
    <property type="entry name" value="DNAA"/>
    <property type="match status" value="1"/>
</dbReference>
<dbReference type="Pfam" id="PF08299">
    <property type="entry name" value="Bac_DnaA_C"/>
    <property type="match status" value="1"/>
</dbReference>
<dbReference type="PRINTS" id="PR00051">
    <property type="entry name" value="DNAA"/>
</dbReference>
<dbReference type="InterPro" id="IPR027417">
    <property type="entry name" value="P-loop_NTPase"/>
</dbReference>
<evidence type="ECO:0000256" key="1">
    <source>
        <dbReference type="ARBA" id="ARBA00006583"/>
    </source>
</evidence>
<dbReference type="AlphaFoldDB" id="A0A222W651"/>
<dbReference type="PANTHER" id="PTHR30050">
    <property type="entry name" value="CHROMOSOMAL REPLICATION INITIATOR PROTEIN DNAA"/>
    <property type="match status" value="1"/>
</dbReference>
<dbReference type="GO" id="GO:0006270">
    <property type="term" value="P:DNA replication initiation"/>
    <property type="evidence" value="ECO:0007669"/>
    <property type="project" value="UniProtKB-UniRule"/>
</dbReference>
<feature type="binding site" evidence="8">
    <location>
        <position position="157"/>
    </location>
    <ligand>
        <name>ATP</name>
        <dbReference type="ChEBI" id="CHEBI:30616"/>
    </ligand>
</feature>
<dbReference type="Pfam" id="PF00308">
    <property type="entry name" value="Bac_DnaA"/>
    <property type="match status" value="1"/>
</dbReference>
<dbReference type="InterPro" id="IPR001957">
    <property type="entry name" value="Chromosome_initiator_DnaA"/>
</dbReference>
<dbReference type="InterPro" id="IPR010921">
    <property type="entry name" value="Trp_repressor/repl_initiator"/>
</dbReference>
<accession>A0A222W651</accession>
<dbReference type="InterPro" id="IPR024633">
    <property type="entry name" value="DnaA_N_dom"/>
</dbReference>
<evidence type="ECO:0000256" key="3">
    <source>
        <dbReference type="ARBA" id="ARBA00022705"/>
    </source>
</evidence>
<dbReference type="SUPFAM" id="SSF52540">
    <property type="entry name" value="P-loop containing nucleoside triphosphate hydrolases"/>
    <property type="match status" value="1"/>
</dbReference>
<protein>
    <recommendedName>
        <fullName evidence="8 9">Chromosomal replication initiator protein DnaA</fullName>
    </recommendedName>
</protein>
<dbReference type="KEGG" id="lagl:BEN83_09275"/>
<dbReference type="InterPro" id="IPR018312">
    <property type="entry name" value="Chromosome_initiator_DnaA_CS"/>
</dbReference>
<dbReference type="FunFam" id="3.40.50.300:FF:000668">
    <property type="entry name" value="Chromosomal replication initiator protein DnaA"/>
    <property type="match status" value="1"/>
</dbReference>
<comment type="subcellular location">
    <subcellularLocation>
        <location evidence="8">Cytoplasm</location>
    </subcellularLocation>
</comment>
<evidence type="ECO:0000313" key="13">
    <source>
        <dbReference type="Proteomes" id="UP000563853"/>
    </source>
</evidence>
<dbReference type="STRING" id="1601.GCA_001243975_00933"/>
<dbReference type="InterPro" id="IPR038454">
    <property type="entry name" value="DnaA_N_sf"/>
</dbReference>
<dbReference type="FunFam" id="1.10.1750.10:FF:000002">
    <property type="entry name" value="Chromosomal replication initiator protein DnaA"/>
    <property type="match status" value="1"/>
</dbReference>
<keyword evidence="3 8" id="KW-0235">DNA replication</keyword>
<dbReference type="Gene3D" id="3.40.50.300">
    <property type="entry name" value="P-loop containing nucleotide triphosphate hydrolases"/>
    <property type="match status" value="1"/>
</dbReference>
<dbReference type="Proteomes" id="UP000563853">
    <property type="component" value="Unassembled WGS sequence"/>
</dbReference>
<dbReference type="NCBIfam" id="TIGR00362">
    <property type="entry name" value="DnaA"/>
    <property type="match status" value="1"/>
</dbReference>
<dbReference type="InterPro" id="IPR013317">
    <property type="entry name" value="DnaA_dom"/>
</dbReference>
<dbReference type="EMBL" id="JABAFP010000004">
    <property type="protein sequence ID" value="NME41525.1"/>
    <property type="molecule type" value="Genomic_DNA"/>
</dbReference>
<feature type="region of interest" description="Domain IV, binds dsDNA" evidence="8">
    <location>
        <begin position="330"/>
        <end position="454"/>
    </location>
</feature>
<evidence type="ECO:0000313" key="12">
    <source>
        <dbReference type="EMBL" id="NME41525.1"/>
    </source>
</evidence>
<proteinExistence type="inferred from homology"/>
<dbReference type="GO" id="GO:0003688">
    <property type="term" value="F:DNA replication origin binding"/>
    <property type="evidence" value="ECO:0007669"/>
    <property type="project" value="UniProtKB-UniRule"/>
</dbReference>
<dbReference type="FunFam" id="1.10.8.60:FF:000003">
    <property type="entry name" value="Chromosomal replication initiator protein DnaA"/>
    <property type="match status" value="1"/>
</dbReference>
<evidence type="ECO:0000256" key="2">
    <source>
        <dbReference type="ARBA" id="ARBA00022490"/>
    </source>
</evidence>
<comment type="similarity">
    <text evidence="1 8 11">Belongs to the DnaA family.</text>
</comment>
<dbReference type="CDD" id="cd00009">
    <property type="entry name" value="AAA"/>
    <property type="match status" value="1"/>
</dbReference>
<dbReference type="Gene3D" id="3.30.300.180">
    <property type="match status" value="1"/>
</dbReference>
<dbReference type="SMART" id="SM00760">
    <property type="entry name" value="Bac_DnaA_C"/>
    <property type="match status" value="1"/>
</dbReference>
<comment type="function">
    <text evidence="8 10">Plays an essential role in the initiation and regulation of chromosomal replication. ATP-DnaA binds to the origin of replication (oriC) to initiate formation of the DNA replication initiation complex once per cell cycle. Binds the DnaA box (a 9 base pair repeat at the origin) and separates the double-stranded (ds)DNA. Forms a right-handed helical filament on oriC DNA; dsDNA binds to the exterior of the filament while single-stranded (ss)DNA is stabiized in the filament's interior. The ATP-DnaA-oriC complex binds and stabilizes one strand of the AT-rich DNA unwinding element (DUE), permitting loading of DNA polymerase. After initiation quickly degrades to an ADP-DnaA complex that is not apt for DNA replication. Binds acidic phospholipids.</text>
</comment>
<evidence type="ECO:0000256" key="11">
    <source>
        <dbReference type="RuleBase" id="RU004227"/>
    </source>
</evidence>
<dbReference type="InterPro" id="IPR013159">
    <property type="entry name" value="DnaA_C"/>
</dbReference>
<comment type="domain">
    <text evidence="8">Domain I is involved in oligomerization and binding regulators, domain II is flexibile and of varying length in different bacteria, domain III forms the AAA+ region, while domain IV binds dsDNA.</text>
</comment>
<comment type="subunit">
    <text evidence="8">Oligomerizes as a right-handed, spiral filament on DNA at oriC.</text>
</comment>
<gene>
    <name evidence="8 12" type="primary">dnaA</name>
    <name evidence="12" type="ORF">HF863_01845</name>
</gene>